<keyword evidence="1" id="KW-1133">Transmembrane helix</keyword>
<accession>A0A0G0VWZ8</accession>
<evidence type="ECO:0000313" key="3">
    <source>
        <dbReference type="Proteomes" id="UP000034493"/>
    </source>
</evidence>
<protein>
    <recommendedName>
        <fullName evidence="4">Polysaccharide chain length determinant N-terminal domain-containing protein</fullName>
    </recommendedName>
</protein>
<dbReference type="EMBL" id="LCBC01000008">
    <property type="protein sequence ID" value="KKS04207.1"/>
    <property type="molecule type" value="Genomic_DNA"/>
</dbReference>
<gene>
    <name evidence="2" type="ORF">UU56_C0008G0014</name>
</gene>
<evidence type="ECO:0000256" key="1">
    <source>
        <dbReference type="SAM" id="Phobius"/>
    </source>
</evidence>
<evidence type="ECO:0008006" key="4">
    <source>
        <dbReference type="Google" id="ProtNLM"/>
    </source>
</evidence>
<dbReference type="AlphaFoldDB" id="A0A0G0VWZ8"/>
<dbReference type="Proteomes" id="UP000034493">
    <property type="component" value="Unassembled WGS sequence"/>
</dbReference>
<keyword evidence="1" id="KW-0472">Membrane</keyword>
<keyword evidence="1" id="KW-0812">Transmembrane</keyword>
<sequence>MEFKEYIKIFKKNIGVLLLLVVLGVVLALMITYKLPSGYSQTRLFYIASEKTTPQTNYDYEGYYVQQKARDFTDTAVAILESADFISEVGILPVSLSVRKVAPQVLRLTVVAKDPQEANDAIEKISQSFNAKLVNLAGYDPALQIKPIGKAQPSYFSSPNKKILGVFGGSLGFIFGILVVGLKVYFKV</sequence>
<organism evidence="2 3">
    <name type="scientific">Candidatus Curtissbacteria bacterium GW2011_GWA2_41_24</name>
    <dbReference type="NCBI Taxonomy" id="1618411"/>
    <lineage>
        <taxon>Bacteria</taxon>
        <taxon>Candidatus Curtissiibacteriota</taxon>
    </lineage>
</organism>
<name>A0A0G0VWZ8_9BACT</name>
<comment type="caution">
    <text evidence="2">The sequence shown here is derived from an EMBL/GenBank/DDBJ whole genome shotgun (WGS) entry which is preliminary data.</text>
</comment>
<reference evidence="2 3" key="1">
    <citation type="journal article" date="2015" name="Nature">
        <title>rRNA introns, odd ribosomes, and small enigmatic genomes across a large radiation of phyla.</title>
        <authorList>
            <person name="Brown C.T."/>
            <person name="Hug L.A."/>
            <person name="Thomas B.C."/>
            <person name="Sharon I."/>
            <person name="Castelle C.J."/>
            <person name="Singh A."/>
            <person name="Wilkins M.J."/>
            <person name="Williams K.H."/>
            <person name="Banfield J.F."/>
        </authorList>
    </citation>
    <scope>NUCLEOTIDE SEQUENCE [LARGE SCALE GENOMIC DNA]</scope>
</reference>
<feature type="transmembrane region" description="Helical" evidence="1">
    <location>
        <begin position="14"/>
        <end position="33"/>
    </location>
</feature>
<feature type="transmembrane region" description="Helical" evidence="1">
    <location>
        <begin position="163"/>
        <end position="186"/>
    </location>
</feature>
<evidence type="ECO:0000313" key="2">
    <source>
        <dbReference type="EMBL" id="KKS04207.1"/>
    </source>
</evidence>
<proteinExistence type="predicted"/>